<evidence type="ECO:0000313" key="2">
    <source>
        <dbReference type="Proteomes" id="UP000789366"/>
    </source>
</evidence>
<accession>A0ACA9QM46</accession>
<evidence type="ECO:0000313" key="1">
    <source>
        <dbReference type="EMBL" id="CAG8751489.1"/>
    </source>
</evidence>
<dbReference type="Proteomes" id="UP000789366">
    <property type="component" value="Unassembled WGS sequence"/>
</dbReference>
<dbReference type="EMBL" id="CAJVPW010043076">
    <property type="protein sequence ID" value="CAG8751489.1"/>
    <property type="molecule type" value="Genomic_DNA"/>
</dbReference>
<name>A0ACA9QM46_9GLOM</name>
<comment type="caution">
    <text evidence="1">The sequence shown here is derived from an EMBL/GenBank/DDBJ whole genome shotgun (WGS) entry which is preliminary data.</text>
</comment>
<reference evidence="1" key="1">
    <citation type="submission" date="2021-06" db="EMBL/GenBank/DDBJ databases">
        <authorList>
            <person name="Kallberg Y."/>
            <person name="Tangrot J."/>
            <person name="Rosling A."/>
        </authorList>
    </citation>
    <scope>NUCLEOTIDE SEQUENCE</scope>
    <source>
        <strain evidence="1">28 12/20/2015</strain>
    </source>
</reference>
<keyword evidence="2" id="KW-1185">Reference proteome</keyword>
<protein>
    <submittedName>
        <fullName evidence="1">11250_t:CDS:1</fullName>
    </submittedName>
</protein>
<feature type="non-terminal residue" evidence="1">
    <location>
        <position position="1"/>
    </location>
</feature>
<feature type="non-terminal residue" evidence="1">
    <location>
        <position position="48"/>
    </location>
</feature>
<gene>
    <name evidence="1" type="ORF">SPELUC_LOCUS14513</name>
</gene>
<sequence>HPLEFTYSRQTINVFHLLPRPIFYHKIILLQGHNVPCYPFRRIQHIVK</sequence>
<organism evidence="1 2">
    <name type="scientific">Cetraspora pellucida</name>
    <dbReference type="NCBI Taxonomy" id="1433469"/>
    <lineage>
        <taxon>Eukaryota</taxon>
        <taxon>Fungi</taxon>
        <taxon>Fungi incertae sedis</taxon>
        <taxon>Mucoromycota</taxon>
        <taxon>Glomeromycotina</taxon>
        <taxon>Glomeromycetes</taxon>
        <taxon>Diversisporales</taxon>
        <taxon>Gigasporaceae</taxon>
        <taxon>Cetraspora</taxon>
    </lineage>
</organism>
<proteinExistence type="predicted"/>